<keyword evidence="2" id="KW-0677">Repeat</keyword>
<feature type="compositionally biased region" description="Basic and acidic residues" evidence="9">
    <location>
        <begin position="375"/>
        <end position="385"/>
    </location>
</feature>
<dbReference type="InterPro" id="IPR047148">
    <property type="entry name" value="PLPL9"/>
</dbReference>
<dbReference type="Pfam" id="PF01734">
    <property type="entry name" value="Patatin"/>
    <property type="match status" value="1"/>
</dbReference>
<evidence type="ECO:0000256" key="7">
    <source>
        <dbReference type="PROSITE-ProRule" id="PRU00023"/>
    </source>
</evidence>
<feature type="short sequence motif" description="GXGXXG" evidence="8">
    <location>
        <begin position="426"/>
        <end position="431"/>
    </location>
</feature>
<evidence type="ECO:0000256" key="8">
    <source>
        <dbReference type="PROSITE-ProRule" id="PRU01161"/>
    </source>
</evidence>
<dbReference type="Pfam" id="PF00023">
    <property type="entry name" value="Ank"/>
    <property type="match status" value="1"/>
</dbReference>
<dbReference type="InterPro" id="IPR016035">
    <property type="entry name" value="Acyl_Trfase/lysoPLipase"/>
</dbReference>
<feature type="short sequence motif" description="GXSXG" evidence="8">
    <location>
        <begin position="458"/>
        <end position="462"/>
    </location>
</feature>
<feature type="repeat" description="ANK" evidence="7">
    <location>
        <begin position="269"/>
        <end position="301"/>
    </location>
</feature>
<dbReference type="GO" id="GO:0005739">
    <property type="term" value="C:mitochondrion"/>
    <property type="evidence" value="ECO:0007669"/>
    <property type="project" value="TreeGrafter"/>
</dbReference>
<dbReference type="Gene3D" id="3.40.1090.10">
    <property type="entry name" value="Cytosolic phospholipase A2 catalytic domain"/>
    <property type="match status" value="1"/>
</dbReference>
<dbReference type="SMART" id="SM00248">
    <property type="entry name" value="ANK"/>
    <property type="match status" value="5"/>
</dbReference>
<dbReference type="InterPro" id="IPR012584">
    <property type="entry name" value="NOL11_N"/>
</dbReference>
<dbReference type="InterPro" id="IPR002110">
    <property type="entry name" value="Ankyrin_rpt"/>
</dbReference>
<dbReference type="InterPro" id="IPR011047">
    <property type="entry name" value="Quinoprotein_ADH-like_sf"/>
</dbReference>
<feature type="region of interest" description="Disordered" evidence="9">
    <location>
        <begin position="360"/>
        <end position="385"/>
    </location>
</feature>
<evidence type="ECO:0000256" key="3">
    <source>
        <dbReference type="ARBA" id="ARBA00022801"/>
    </source>
</evidence>
<protein>
    <recommendedName>
        <fullName evidence="1">phospholipase A2</fullName>
        <ecNumber evidence="1">3.1.1.4</ecNumber>
    </recommendedName>
</protein>
<dbReference type="Pfam" id="PF08168">
    <property type="entry name" value="NOL11_N"/>
    <property type="match status" value="1"/>
</dbReference>
<feature type="domain" description="PNPLA" evidence="10">
    <location>
        <begin position="422"/>
        <end position="610"/>
    </location>
</feature>
<evidence type="ECO:0000256" key="9">
    <source>
        <dbReference type="SAM" id="MobiDB-lite"/>
    </source>
</evidence>
<dbReference type="PROSITE" id="PS50297">
    <property type="entry name" value="ANK_REP_REGION"/>
    <property type="match status" value="3"/>
</dbReference>
<organism evidence="11">
    <name type="scientific">Darwinula stevensoni</name>
    <dbReference type="NCBI Taxonomy" id="69355"/>
    <lineage>
        <taxon>Eukaryota</taxon>
        <taxon>Metazoa</taxon>
        <taxon>Ecdysozoa</taxon>
        <taxon>Arthropoda</taxon>
        <taxon>Crustacea</taxon>
        <taxon>Oligostraca</taxon>
        <taxon>Ostracoda</taxon>
        <taxon>Podocopa</taxon>
        <taxon>Podocopida</taxon>
        <taxon>Darwinulocopina</taxon>
        <taxon>Darwinuloidea</taxon>
        <taxon>Darwinulidae</taxon>
        <taxon>Darwinula</taxon>
    </lineage>
</organism>
<dbReference type="PANTHER" id="PTHR24139">
    <property type="entry name" value="CALCIUM-INDEPENDENT PHOSPHOLIPASE A2"/>
    <property type="match status" value="1"/>
</dbReference>
<dbReference type="EMBL" id="LR903511">
    <property type="protein sequence ID" value="CAD7251976.1"/>
    <property type="molecule type" value="Genomic_DNA"/>
</dbReference>
<proteinExistence type="predicted"/>
<dbReference type="GO" id="GO:2000304">
    <property type="term" value="P:positive regulation of ceramide biosynthetic process"/>
    <property type="evidence" value="ECO:0007669"/>
    <property type="project" value="TreeGrafter"/>
</dbReference>
<dbReference type="PROSITE" id="PS50088">
    <property type="entry name" value="ANK_REPEAT"/>
    <property type="match status" value="3"/>
</dbReference>
<sequence length="1325" mass="147122">MSLIRSVLGWIRDDSSLPNTVKEANAADYAKFPIHLREENLMVYGPQKGLYEIAVLKPPNSSSSIQVFSILRTHNLKEAEEEFYSLHDKLPLLLNCSKDIWNAGMLQKVLDVLRDHPNWTVAHALAGKNSPLINHVNDEGNTPLHLACLADKPDCVQALICAGANMNAMGCGPLPINSALEGSNGNSAKEILTTYPNQLHANDMKYGGTPLHWAKSRKMVEALVNLGCCIDATNFQGDTALHVMVQRARVECVMTLLSLGANVNAKDQFGNTPLHVACANPNIPIIQALVVFGSDLKAVNEAGQLPRHLLATGGTVNQERKKALYVLHAVGAPRCPPIQTECTDSCSAAGQYNGDWKFPGMSLSPVEDPSQGQPDQKDQAGSDHALCERQRDAFDKALDGIFLERRKEKNASEKNGKPVRVLCLDGGGIKGLMLCQVLIFIEEMLGRPIATAFDWIAGTSTGGILALMIASAIITLGKSVREAQRLYLNLKDKVFVGKIRPYPTENLERFLRDEFGESTVMTDLKNHKVVLTAAMSDRLPSDLYLFRNYPPPQEILGIPEVGPFKPFPKPEEQSVWKAARATGAAPTYFRASERFMDGGIISNNPTLDLLTEMNEWNAVMEAVKRKEDIVTPTVVVSLGTGRMFPSEVSVDKKLVVLSQPLDIHWPDSPLGAARAGLGLIQFLKFLADQLTNADNRVVDRARAWCSTMGVPYFRLNPPLYTWINLDETQDEVLANSMWETMCYIHKNHKLVEELVPYLKLPRITMQDEKPLLTFARSSQVIGVSQDAEMENIIVTTLGNHVALYNAETASLVETWQPSLSRSSGRSAYELPVIYALDIESYVAFSAPNTLWVWDKESKMRRMRSHRVTGEIHRTFVAGGRGWVIYTNGSVETIAVSLSSHPERKVSQVLPSKSMIQEFHLRILPDGAAFLDITFSPRTNPELLEWRGVKLNLSSYNKEEEFHKLVRAKNKEKPMAHIFLEIIPQVTSLISIFSDGTVKKESWNRPAVEWSGLLKAAFRLSSPVALAALGHLVGHMAIFGEDTDGEGASLQVWDVRNGVCILKHQVKMYASPPRLWSIGPHLLFPVAQSMVRVSVAHLTPESLADALILSNSGKRSSSPRGKKRSLIITWDAENCEERMDQDEDDNEQNLSLDVCVSKRDSKGLKEILMKTPEISEVELVAIVQLCLRNCGPSDQDSNWQDLLNVATRTPFDVPKLTRALQRLTDQEAAILCAFLADNFCVEGVHYIEWCKCLLDAQVCSLLSSPQNTIDVLKKLRTHLFEMEQQLEALGELGQTVLKVKQVPESNPQEDEVLENPEYTVEQIPLL</sequence>
<reference evidence="11" key="1">
    <citation type="submission" date="2020-11" db="EMBL/GenBank/DDBJ databases">
        <authorList>
            <person name="Tran Van P."/>
        </authorList>
    </citation>
    <scope>NUCLEOTIDE SEQUENCE</scope>
</reference>
<dbReference type="SUPFAM" id="SSF50998">
    <property type="entry name" value="Quinoprotein alcohol dehydrogenase-like"/>
    <property type="match status" value="1"/>
</dbReference>
<evidence type="ECO:0000256" key="1">
    <source>
        <dbReference type="ARBA" id="ARBA00013278"/>
    </source>
</evidence>
<evidence type="ECO:0000256" key="4">
    <source>
        <dbReference type="ARBA" id="ARBA00023043"/>
    </source>
</evidence>
<keyword evidence="3 8" id="KW-0378">Hydrolase</keyword>
<dbReference type="PROSITE" id="PS51635">
    <property type="entry name" value="PNPLA"/>
    <property type="match status" value="1"/>
</dbReference>
<dbReference type="SUPFAM" id="SSF52151">
    <property type="entry name" value="FabD/lysophospholipase-like"/>
    <property type="match status" value="1"/>
</dbReference>
<feature type="short sequence motif" description="DGA/G" evidence="8">
    <location>
        <begin position="597"/>
        <end position="599"/>
    </location>
</feature>
<dbReference type="Pfam" id="PF12796">
    <property type="entry name" value="Ank_2"/>
    <property type="match status" value="1"/>
</dbReference>
<dbReference type="Gene3D" id="1.25.40.20">
    <property type="entry name" value="Ankyrin repeat-containing domain"/>
    <property type="match status" value="1"/>
</dbReference>
<name>A0A7R9FRA6_9CRUS</name>
<dbReference type="GO" id="GO:0052816">
    <property type="term" value="F:long-chain fatty acyl-CoA hydrolase activity"/>
    <property type="evidence" value="ECO:0007669"/>
    <property type="project" value="TreeGrafter"/>
</dbReference>
<dbReference type="EMBL" id="CAJPEV010003994">
    <property type="protein sequence ID" value="CAG0900955.1"/>
    <property type="molecule type" value="Genomic_DNA"/>
</dbReference>
<evidence type="ECO:0000256" key="2">
    <source>
        <dbReference type="ARBA" id="ARBA00022737"/>
    </source>
</evidence>
<gene>
    <name evidence="11" type="ORF">DSTB1V02_LOCUS11737</name>
</gene>
<feature type="active site" description="Proton acceptor" evidence="8">
    <location>
        <position position="597"/>
    </location>
</feature>
<feature type="repeat" description="ANK" evidence="7">
    <location>
        <begin position="139"/>
        <end position="171"/>
    </location>
</feature>
<evidence type="ECO:0000256" key="5">
    <source>
        <dbReference type="ARBA" id="ARBA00023098"/>
    </source>
</evidence>
<dbReference type="InterPro" id="IPR036770">
    <property type="entry name" value="Ankyrin_rpt-contain_sf"/>
</dbReference>
<keyword evidence="12" id="KW-1185">Reference proteome</keyword>
<dbReference type="SUPFAM" id="SSF48403">
    <property type="entry name" value="Ankyrin repeat"/>
    <property type="match status" value="1"/>
</dbReference>
<dbReference type="InterPro" id="IPR002641">
    <property type="entry name" value="PNPLA_dom"/>
</dbReference>
<dbReference type="PANTHER" id="PTHR24139:SF34">
    <property type="entry name" value="85_88 KDA CALCIUM-INDEPENDENT PHOSPHOLIPASE A2"/>
    <property type="match status" value="1"/>
</dbReference>
<evidence type="ECO:0000313" key="11">
    <source>
        <dbReference type="EMBL" id="CAD7251976.1"/>
    </source>
</evidence>
<comment type="catalytic activity">
    <reaction evidence="6">
        <text>a 1,2-diacyl-sn-glycero-3-phosphocholine + H2O = a 1-acyl-sn-glycero-3-phosphocholine + a fatty acid + H(+)</text>
        <dbReference type="Rhea" id="RHEA:15801"/>
        <dbReference type="ChEBI" id="CHEBI:15377"/>
        <dbReference type="ChEBI" id="CHEBI:15378"/>
        <dbReference type="ChEBI" id="CHEBI:28868"/>
        <dbReference type="ChEBI" id="CHEBI:57643"/>
        <dbReference type="ChEBI" id="CHEBI:58168"/>
        <dbReference type="EC" id="3.1.1.4"/>
    </reaction>
    <physiologicalReaction direction="left-to-right" evidence="6">
        <dbReference type="Rhea" id="RHEA:15802"/>
    </physiologicalReaction>
</comment>
<accession>A0A7R9FRA6</accession>
<dbReference type="GO" id="GO:0047499">
    <property type="term" value="F:calcium-independent phospholipase A2 activity"/>
    <property type="evidence" value="ECO:0007669"/>
    <property type="project" value="InterPro"/>
</dbReference>
<dbReference type="EC" id="3.1.1.4" evidence="1"/>
<dbReference type="GO" id="GO:0016042">
    <property type="term" value="P:lipid catabolic process"/>
    <property type="evidence" value="ECO:0007669"/>
    <property type="project" value="UniProtKB-UniRule"/>
</dbReference>
<dbReference type="Proteomes" id="UP000677054">
    <property type="component" value="Unassembled WGS sequence"/>
</dbReference>
<dbReference type="GO" id="GO:0005634">
    <property type="term" value="C:nucleus"/>
    <property type="evidence" value="ECO:0007669"/>
    <property type="project" value="InterPro"/>
</dbReference>
<evidence type="ECO:0000256" key="6">
    <source>
        <dbReference type="ARBA" id="ARBA00023422"/>
    </source>
</evidence>
<keyword evidence="4 7" id="KW-0040">ANK repeat</keyword>
<evidence type="ECO:0000313" key="12">
    <source>
        <dbReference type="Proteomes" id="UP000677054"/>
    </source>
</evidence>
<keyword evidence="8" id="KW-0442">Lipid degradation</keyword>
<feature type="repeat" description="ANK" evidence="7">
    <location>
        <begin position="236"/>
        <end position="268"/>
    </location>
</feature>
<evidence type="ECO:0000259" key="10">
    <source>
        <dbReference type="PROSITE" id="PS51635"/>
    </source>
</evidence>
<dbReference type="Pfam" id="PF13606">
    <property type="entry name" value="Ank_3"/>
    <property type="match status" value="1"/>
</dbReference>
<keyword evidence="5 8" id="KW-0443">Lipid metabolism</keyword>
<dbReference type="OrthoDB" id="10021675at2759"/>
<feature type="active site" description="Nucleophile" evidence="8">
    <location>
        <position position="460"/>
    </location>
</feature>